<feature type="compositionally biased region" description="Polar residues" evidence="2">
    <location>
        <begin position="603"/>
        <end position="612"/>
    </location>
</feature>
<reference evidence="4" key="1">
    <citation type="journal article" date="2019" name="Curr. Biol.">
        <title>Genome Sequence of Striga asiatica Provides Insight into the Evolution of Plant Parasitism.</title>
        <authorList>
            <person name="Yoshida S."/>
            <person name="Kim S."/>
            <person name="Wafula E.K."/>
            <person name="Tanskanen J."/>
            <person name="Kim Y.M."/>
            <person name="Honaas L."/>
            <person name="Yang Z."/>
            <person name="Spallek T."/>
            <person name="Conn C.E."/>
            <person name="Ichihashi Y."/>
            <person name="Cheong K."/>
            <person name="Cui S."/>
            <person name="Der J.P."/>
            <person name="Gundlach H."/>
            <person name="Jiao Y."/>
            <person name="Hori C."/>
            <person name="Ishida J.K."/>
            <person name="Kasahara H."/>
            <person name="Kiba T."/>
            <person name="Kim M.S."/>
            <person name="Koo N."/>
            <person name="Laohavisit A."/>
            <person name="Lee Y.H."/>
            <person name="Lumba S."/>
            <person name="McCourt P."/>
            <person name="Mortimer J.C."/>
            <person name="Mutuku J.M."/>
            <person name="Nomura T."/>
            <person name="Sasaki-Sekimoto Y."/>
            <person name="Seto Y."/>
            <person name="Wang Y."/>
            <person name="Wakatake T."/>
            <person name="Sakakibara H."/>
            <person name="Demura T."/>
            <person name="Yamaguchi S."/>
            <person name="Yoneyama K."/>
            <person name="Manabe R.I."/>
            <person name="Nelson D.C."/>
            <person name="Schulman A.H."/>
            <person name="Timko M.P."/>
            <person name="dePamphilis C.W."/>
            <person name="Choi D."/>
            <person name="Shirasu K."/>
        </authorList>
    </citation>
    <scope>NUCLEOTIDE SEQUENCE [LARGE SCALE GENOMIC DNA]</scope>
    <source>
        <strain evidence="4">cv. UVA1</strain>
    </source>
</reference>
<gene>
    <name evidence="3" type="ORF">STAS_24485</name>
</gene>
<dbReference type="GO" id="GO:0017148">
    <property type="term" value="P:negative regulation of translation"/>
    <property type="evidence" value="ECO:0007669"/>
    <property type="project" value="TreeGrafter"/>
</dbReference>
<dbReference type="PANTHER" id="PTHR12979">
    <property type="entry name" value="CCR4-NOT TRANSCRIPTION COMPLEX SUBUNIT 10"/>
    <property type="match status" value="1"/>
</dbReference>
<dbReference type="Gene3D" id="1.25.40.10">
    <property type="entry name" value="Tetratricopeptide repeat domain"/>
    <property type="match status" value="2"/>
</dbReference>
<name>A0A5A7QPU1_STRAF</name>
<organism evidence="3 4">
    <name type="scientific">Striga asiatica</name>
    <name type="common">Asiatic witchweed</name>
    <name type="synonym">Buchnera asiatica</name>
    <dbReference type="NCBI Taxonomy" id="4170"/>
    <lineage>
        <taxon>Eukaryota</taxon>
        <taxon>Viridiplantae</taxon>
        <taxon>Streptophyta</taxon>
        <taxon>Embryophyta</taxon>
        <taxon>Tracheophyta</taxon>
        <taxon>Spermatophyta</taxon>
        <taxon>Magnoliopsida</taxon>
        <taxon>eudicotyledons</taxon>
        <taxon>Gunneridae</taxon>
        <taxon>Pentapetalae</taxon>
        <taxon>asterids</taxon>
        <taxon>lamiids</taxon>
        <taxon>Lamiales</taxon>
        <taxon>Orobanchaceae</taxon>
        <taxon>Buchnereae</taxon>
        <taxon>Striga</taxon>
    </lineage>
</organism>
<dbReference type="GO" id="GO:0030014">
    <property type="term" value="C:CCR4-NOT complex"/>
    <property type="evidence" value="ECO:0007669"/>
    <property type="project" value="InterPro"/>
</dbReference>
<feature type="region of interest" description="Disordered" evidence="2">
    <location>
        <begin position="592"/>
        <end position="612"/>
    </location>
</feature>
<dbReference type="OrthoDB" id="25157at2759"/>
<dbReference type="SUPFAM" id="SSF48452">
    <property type="entry name" value="TPR-like"/>
    <property type="match status" value="2"/>
</dbReference>
<comment type="caution">
    <text evidence="3">The sequence shown here is derived from an EMBL/GenBank/DDBJ whole genome shotgun (WGS) entry which is preliminary data.</text>
</comment>
<dbReference type="AlphaFoldDB" id="A0A5A7QPU1"/>
<accession>A0A5A7QPU1</accession>
<dbReference type="GO" id="GO:0006402">
    <property type="term" value="P:mRNA catabolic process"/>
    <property type="evidence" value="ECO:0007669"/>
    <property type="project" value="TreeGrafter"/>
</dbReference>
<proteinExistence type="inferred from homology"/>
<comment type="similarity">
    <text evidence="1">Belongs to the CNOT10 family.</text>
</comment>
<evidence type="ECO:0000256" key="2">
    <source>
        <dbReference type="SAM" id="MobiDB-lite"/>
    </source>
</evidence>
<sequence>MDSTPSSLPFATRDGLAAVAGLVEGDGALSVASGFAKEAALLFQAGKFVDCLRVLIELSQKKENDPKVRHNIAIAENFQDGCSDPKRLIEALENILKHSEELANTSGEHLEITGNDGKKSMAGVKGLNSAVHHLSSSSVLYNDEFDTSVAMFNLAVIWFHLHDYAKSFSYLNTLYQNIEPIDEGTALRICLLLLDVALLFNHASRSADVISYMEKVFCVNNLVSQVENGTSAQQQSSLVTKSTSLHSNSTATDSSHPDFVAANTLENSLARTLSEEALEDESLQLLSSLDISGQNLQRLSGIACSHDLLRSQSEDSLSVTDLRLKLHLYKVRLLLLTRNLKAAKREVKMAMNLARGKDYPLALYLKSQLEYARRNHRKAIKLLMASSKTGISSMYYNNLGCIYYQLGKYNTSGVFFSKALKSCLLVRKEKPPKLLSLSQDKSLLVSYNCGMHSLTCGRPYQAARCFQKASLIFHNRPLLWLRIAECCLMALEKGLITSNSSAPSRSDIRVDVIGKGKWRHLAVSYGQLENFRKDDSIVGDGKQPELSISLAWQCLVNALYLLDSFEVKSGSVSPPGTVEKNESREIMFPTNQNIVGGGDKEPNVSSGPSQVSLNGGDVKEQKCANNSSASLQNSVIDFQNLCVKENHMMKQAVLADLAYVELALGNPSEALLTAKSLLELPECSRIYVFLGTMYAAESLCLLNQPKEAAEYLMKYVSSGNHVELPYSREDSEKWKVEKMLDNDDSQTGQVASLAVSSPDESVFSSPEEARGVLLANYAANFALLGDIEQAQQFVRMALSDIPKSPQAILTAIYLDLKCGKTQEAIEKLKQHGARFPTSSIQDVLLIQNDVPFRGRFRLDLVAYRGRHALLRSCRIGTGMFLL</sequence>
<dbReference type="PANTHER" id="PTHR12979:SF5">
    <property type="entry name" value="CCR4-NOT TRANSCRIPTION COMPLEX SUBUNIT 10"/>
    <property type="match status" value="1"/>
</dbReference>
<evidence type="ECO:0000313" key="3">
    <source>
        <dbReference type="EMBL" id="GER47383.1"/>
    </source>
</evidence>
<dbReference type="InterPro" id="IPR011990">
    <property type="entry name" value="TPR-like_helical_dom_sf"/>
</dbReference>
<dbReference type="Proteomes" id="UP000325081">
    <property type="component" value="Unassembled WGS sequence"/>
</dbReference>
<dbReference type="InterPro" id="IPR039740">
    <property type="entry name" value="CNOT10"/>
</dbReference>
<keyword evidence="4" id="KW-1185">Reference proteome</keyword>
<protein>
    <submittedName>
        <fullName evidence="3">CCR4-NOT transcription complex subunit 10-B</fullName>
    </submittedName>
</protein>
<evidence type="ECO:0000256" key="1">
    <source>
        <dbReference type="ARBA" id="ARBA00010080"/>
    </source>
</evidence>
<evidence type="ECO:0000313" key="4">
    <source>
        <dbReference type="Proteomes" id="UP000325081"/>
    </source>
</evidence>
<dbReference type="EMBL" id="BKCP01007893">
    <property type="protein sequence ID" value="GER47383.1"/>
    <property type="molecule type" value="Genomic_DNA"/>
</dbReference>